<evidence type="ECO:0000256" key="1">
    <source>
        <dbReference type="SAM" id="MobiDB-lite"/>
    </source>
</evidence>
<dbReference type="EMBL" id="SUMC01000005">
    <property type="protein sequence ID" value="TKA12111.1"/>
    <property type="molecule type" value="Genomic_DNA"/>
</dbReference>
<sequence length="144" mass="14361">MPAAGEGVEAAADALHERRFALAERGAGEPWGELAAMTGAELPHGVADGDEPLGKSRFGAVLRARRLLAAGPAAALGGVGRRNETAARGDTAEHGTAEAGFGLGEEMDGVVREVVVIAGGVAGGERGSGAAGDADRVTNAPRPW</sequence>
<dbReference type="AlphaFoldDB" id="A0A4U0SUB0"/>
<feature type="region of interest" description="Disordered" evidence="1">
    <location>
        <begin position="122"/>
        <end position="144"/>
    </location>
</feature>
<feature type="compositionally biased region" description="Basic and acidic residues" evidence="1">
    <location>
        <begin position="81"/>
        <end position="96"/>
    </location>
</feature>
<comment type="caution">
    <text evidence="2">The sequence shown here is derived from an EMBL/GenBank/DDBJ whole genome shotgun (WGS) entry which is preliminary data.</text>
</comment>
<organism evidence="2 3">
    <name type="scientific">Actinacidiphila oryziradicis</name>
    <dbReference type="NCBI Taxonomy" id="2571141"/>
    <lineage>
        <taxon>Bacteria</taxon>
        <taxon>Bacillati</taxon>
        <taxon>Actinomycetota</taxon>
        <taxon>Actinomycetes</taxon>
        <taxon>Kitasatosporales</taxon>
        <taxon>Streptomycetaceae</taxon>
        <taxon>Actinacidiphila</taxon>
    </lineage>
</organism>
<evidence type="ECO:0000313" key="2">
    <source>
        <dbReference type="EMBL" id="TKA12111.1"/>
    </source>
</evidence>
<protein>
    <submittedName>
        <fullName evidence="2">Uncharacterized protein</fullName>
    </submittedName>
</protein>
<gene>
    <name evidence="2" type="ORF">FCI23_07360</name>
</gene>
<accession>A0A4U0SUB0</accession>
<evidence type="ECO:0000313" key="3">
    <source>
        <dbReference type="Proteomes" id="UP000305778"/>
    </source>
</evidence>
<feature type="region of interest" description="Disordered" evidence="1">
    <location>
        <begin position="79"/>
        <end position="101"/>
    </location>
</feature>
<reference evidence="2 3" key="1">
    <citation type="submission" date="2019-04" db="EMBL/GenBank/DDBJ databases">
        <title>Streptomyces oryziradicis sp. nov., a novel actinomycete isolated from rhizosphere soil of rice (Oryza sativa L.).</title>
        <authorList>
            <person name="Li C."/>
        </authorList>
    </citation>
    <scope>NUCLEOTIDE SEQUENCE [LARGE SCALE GENOMIC DNA]</scope>
    <source>
        <strain evidence="2 3">NEAU-C40</strain>
    </source>
</reference>
<proteinExistence type="predicted"/>
<keyword evidence="3" id="KW-1185">Reference proteome</keyword>
<dbReference type="Proteomes" id="UP000305778">
    <property type="component" value="Unassembled WGS sequence"/>
</dbReference>
<dbReference type="RefSeq" id="WP_136722643.1">
    <property type="nucleotide sequence ID" value="NZ_SUMC01000005.1"/>
</dbReference>
<name>A0A4U0SUB0_9ACTN</name>